<dbReference type="InterPro" id="IPR027417">
    <property type="entry name" value="P-loop_NTPase"/>
</dbReference>
<dbReference type="RefSeq" id="WP_156005008.1">
    <property type="nucleotide sequence ID" value="NZ_CP045483.1"/>
</dbReference>
<dbReference type="GO" id="GO:0006396">
    <property type="term" value="P:RNA processing"/>
    <property type="evidence" value="ECO:0007669"/>
    <property type="project" value="InterPro"/>
</dbReference>
<evidence type="ECO:0000256" key="4">
    <source>
        <dbReference type="ARBA" id="ARBA00022741"/>
    </source>
</evidence>
<proteinExistence type="predicted"/>
<name>A0A650CMR4_9CREN</name>
<keyword evidence="12" id="KW-1185">Reference proteome</keyword>
<dbReference type="KEGG" id="sazo:D1868_01430"/>
<feature type="domain" description="Clp1 P-loop" evidence="10">
    <location>
        <begin position="86"/>
        <end position="253"/>
    </location>
</feature>
<evidence type="ECO:0000256" key="7">
    <source>
        <dbReference type="ARBA" id="ARBA00024737"/>
    </source>
</evidence>
<evidence type="ECO:0000313" key="11">
    <source>
        <dbReference type="EMBL" id="QGR18787.1"/>
    </source>
</evidence>
<evidence type="ECO:0000256" key="2">
    <source>
        <dbReference type="ARBA" id="ARBA00012157"/>
    </source>
</evidence>
<comment type="cofactor">
    <cofactor evidence="1">
        <name>a divalent metal cation</name>
        <dbReference type="ChEBI" id="CHEBI:60240"/>
    </cofactor>
</comment>
<dbReference type="Proteomes" id="UP000423396">
    <property type="component" value="Chromosome"/>
</dbReference>
<keyword evidence="4" id="KW-0547">Nucleotide-binding</keyword>
<evidence type="ECO:0000256" key="6">
    <source>
        <dbReference type="ARBA" id="ARBA00022840"/>
    </source>
</evidence>
<accession>A0A650CMR4</accession>
<dbReference type="AlphaFoldDB" id="A0A650CMR4"/>
<dbReference type="Pfam" id="PF16575">
    <property type="entry name" value="CLP1_P"/>
    <property type="match status" value="1"/>
</dbReference>
<dbReference type="InterPro" id="IPR045116">
    <property type="entry name" value="Clp1/Grc3"/>
</dbReference>
<keyword evidence="6" id="KW-0067">ATP-binding</keyword>
<dbReference type="SUPFAM" id="SSF52540">
    <property type="entry name" value="P-loop containing nucleoside triphosphate hydrolases"/>
    <property type="match status" value="1"/>
</dbReference>
<organism evidence="11 12">
    <name type="scientific">Stygiolobus azoricus</name>
    <dbReference type="NCBI Taxonomy" id="41675"/>
    <lineage>
        <taxon>Archaea</taxon>
        <taxon>Thermoproteota</taxon>
        <taxon>Thermoprotei</taxon>
        <taxon>Sulfolobales</taxon>
        <taxon>Sulfolobaceae</taxon>
        <taxon>Stygiolobus</taxon>
    </lineage>
</organism>
<comment type="catalytic activity">
    <reaction evidence="9">
        <text>a 5'-end dephospho-2'-deoxyribonucleoside-DNA + ATP = a 5'-end 5'-phospho-2'-deoxyribonucleoside-DNA + ADP + H(+)</text>
        <dbReference type="Rhea" id="RHEA:15669"/>
        <dbReference type="Rhea" id="RHEA-COMP:13180"/>
        <dbReference type="Rhea" id="RHEA-COMP:13184"/>
        <dbReference type="ChEBI" id="CHEBI:15378"/>
        <dbReference type="ChEBI" id="CHEBI:30616"/>
        <dbReference type="ChEBI" id="CHEBI:136412"/>
        <dbReference type="ChEBI" id="CHEBI:136416"/>
        <dbReference type="ChEBI" id="CHEBI:456216"/>
        <dbReference type="EC" id="2.7.1.78"/>
    </reaction>
</comment>
<dbReference type="PANTHER" id="PTHR12755">
    <property type="entry name" value="CLEAVAGE/POLYADENYLATION FACTOR IA SUBUNIT CLP1P"/>
    <property type="match status" value="1"/>
</dbReference>
<evidence type="ECO:0000259" key="10">
    <source>
        <dbReference type="Pfam" id="PF16575"/>
    </source>
</evidence>
<evidence type="ECO:0000256" key="5">
    <source>
        <dbReference type="ARBA" id="ARBA00022777"/>
    </source>
</evidence>
<dbReference type="EC" id="2.7.1.78" evidence="2"/>
<comment type="catalytic activity">
    <reaction evidence="8">
        <text>a 5'-end dephospho-ribonucleoside-RNA + ATP = a 5'-end 5'-phospho-ribonucleoside-RNA + ADP + H(+)</text>
        <dbReference type="Rhea" id="RHEA:54580"/>
        <dbReference type="Rhea" id="RHEA-COMP:13936"/>
        <dbReference type="Rhea" id="RHEA-COMP:15179"/>
        <dbReference type="ChEBI" id="CHEBI:15378"/>
        <dbReference type="ChEBI" id="CHEBI:30616"/>
        <dbReference type="ChEBI" id="CHEBI:138282"/>
        <dbReference type="ChEBI" id="CHEBI:138284"/>
        <dbReference type="ChEBI" id="CHEBI:456216"/>
        <dbReference type="EC" id="2.7.1.78"/>
    </reaction>
</comment>
<evidence type="ECO:0000256" key="9">
    <source>
        <dbReference type="ARBA" id="ARBA00044673"/>
    </source>
</evidence>
<keyword evidence="5" id="KW-0418">Kinase</keyword>
<dbReference type="Gene3D" id="3.40.50.300">
    <property type="entry name" value="P-loop containing nucleotide triphosphate hydrolases"/>
    <property type="match status" value="1"/>
</dbReference>
<comment type="function">
    <text evidence="7">Polynucleotide kinase that can phosphorylate the 5'-hydroxyl groups of both single-stranded RNA (ssRNA) and single-stranded DNA (ssDNA). Exhibits a strong preference for ssRNA.</text>
</comment>
<sequence length="363" mass="41365">MKIIPDYDVVIQGPCGLYVKDGKIIISGIELGAGDKLDINSDNYFTVTSLINSEIESNCKIIQSYKTLGWYNVAKELSGGKIIVLGDENSGKTYFSNFLVNLYESPIIDSDVGQSSIFLPAFIAYSKDVSKKLFLSQRRIDGIQFFGNITPSTNPRLHIFLVLLALKEINSDNVVIDSDGWVNGFHAYRHKLELIYTIDPDYILVFDQSIIKDMPRDLLRKAKLLKPFPLNVDRSRNKRREYRSRKYRDYFSNAKVNVIDMRTVVGTPISKNLIRVWNQYVQLIDEKPCEGLYVDRTELLGLYLGLTYKGKTVGAGLIKDIKEDLSIVEILTPVENFDGVILGEFRLNESFTESRVRVRKCLE</sequence>
<dbReference type="GO" id="GO:0005524">
    <property type="term" value="F:ATP binding"/>
    <property type="evidence" value="ECO:0007669"/>
    <property type="project" value="UniProtKB-KW"/>
</dbReference>
<dbReference type="OrthoDB" id="359472at2157"/>
<evidence type="ECO:0000256" key="3">
    <source>
        <dbReference type="ARBA" id="ARBA00022679"/>
    </source>
</evidence>
<dbReference type="GO" id="GO:0051734">
    <property type="term" value="F:ATP-dependent polynucleotide 5'-hydroxyl-kinase activity"/>
    <property type="evidence" value="ECO:0007669"/>
    <property type="project" value="UniProtKB-EC"/>
</dbReference>
<evidence type="ECO:0000256" key="8">
    <source>
        <dbReference type="ARBA" id="ARBA00044641"/>
    </source>
</evidence>
<dbReference type="InterPro" id="IPR032319">
    <property type="entry name" value="CLP1_P"/>
</dbReference>
<protein>
    <recommendedName>
        <fullName evidence="2">polynucleotide 5'-hydroxyl-kinase</fullName>
        <ecNumber evidence="2">2.7.1.78</ecNumber>
    </recommendedName>
</protein>
<reference evidence="11 12" key="1">
    <citation type="submission" date="2019-10" db="EMBL/GenBank/DDBJ databases">
        <title>Genome Sequences from Six Type Strain Members of the Archaeal Family Sulfolobaceae: Acidianus ambivalens, Acidianus infernus, Metallosphaera prunae, Stygiolobus azoricus, Sulfolobus metallicus, and Sulfurisphaera ohwakuensis.</title>
        <authorList>
            <person name="Counts J.A."/>
            <person name="Kelly R.M."/>
        </authorList>
    </citation>
    <scope>NUCLEOTIDE SEQUENCE [LARGE SCALE GENOMIC DNA]</scope>
    <source>
        <strain evidence="11 12">FC6</strain>
    </source>
</reference>
<gene>
    <name evidence="11" type="ORF">D1868_01430</name>
</gene>
<keyword evidence="3" id="KW-0808">Transferase</keyword>
<dbReference type="PANTHER" id="PTHR12755:SF3">
    <property type="entry name" value="POLYNUCLEOTIDE 5'-HYDROXYL-KINASE NOL9"/>
    <property type="match status" value="1"/>
</dbReference>
<evidence type="ECO:0000256" key="1">
    <source>
        <dbReference type="ARBA" id="ARBA00001968"/>
    </source>
</evidence>
<dbReference type="EMBL" id="CP045483">
    <property type="protein sequence ID" value="QGR18787.1"/>
    <property type="molecule type" value="Genomic_DNA"/>
</dbReference>
<dbReference type="GeneID" id="42797696"/>
<evidence type="ECO:0000313" key="12">
    <source>
        <dbReference type="Proteomes" id="UP000423396"/>
    </source>
</evidence>